<dbReference type="PROSITE" id="PS51257">
    <property type="entry name" value="PROKAR_LIPOPROTEIN"/>
    <property type="match status" value="1"/>
</dbReference>
<keyword evidence="4" id="KW-1185">Reference proteome</keyword>
<dbReference type="EMBL" id="CP010897">
    <property type="protein sequence ID" value="AJP57337.1"/>
    <property type="molecule type" value="Genomic_DNA"/>
</dbReference>
<evidence type="ECO:0000313" key="4">
    <source>
        <dbReference type="Proteomes" id="UP000035085"/>
    </source>
</evidence>
<feature type="signal peptide" evidence="2">
    <location>
        <begin position="1"/>
        <end position="35"/>
    </location>
</feature>
<proteinExistence type="predicted"/>
<feature type="chain" id="PRO_5046457702" evidence="2">
    <location>
        <begin position="36"/>
        <end position="566"/>
    </location>
</feature>
<evidence type="ECO:0000313" key="3">
    <source>
        <dbReference type="EMBL" id="AJP57337.1"/>
    </source>
</evidence>
<feature type="region of interest" description="Disordered" evidence="1">
    <location>
        <begin position="533"/>
        <end position="566"/>
    </location>
</feature>
<dbReference type="Proteomes" id="UP000035085">
    <property type="component" value="Chromosome"/>
</dbReference>
<accession>A0ABN4FQE7</accession>
<gene>
    <name evidence="3" type="ORF">UC34_10605</name>
</gene>
<name>A0ABN4FQE7_9BURK</name>
<protein>
    <submittedName>
        <fullName evidence="3">Uncharacterized protein</fullName>
    </submittedName>
</protein>
<evidence type="ECO:0000256" key="2">
    <source>
        <dbReference type="SAM" id="SignalP"/>
    </source>
</evidence>
<dbReference type="RefSeq" id="WP_044455507.1">
    <property type="nucleotide sequence ID" value="NZ_CP010897.2"/>
</dbReference>
<organism evidence="3 4">
    <name type="scientific">Pandoraea vervacti</name>
    <dbReference type="NCBI Taxonomy" id="656178"/>
    <lineage>
        <taxon>Bacteria</taxon>
        <taxon>Pseudomonadati</taxon>
        <taxon>Pseudomonadota</taxon>
        <taxon>Betaproteobacteria</taxon>
        <taxon>Burkholderiales</taxon>
        <taxon>Burkholderiaceae</taxon>
        <taxon>Pandoraea</taxon>
    </lineage>
</organism>
<sequence length="566" mass="60669">MTRLRPHTVSRDRLRQAWGCFLLALSCLAALPAHALSGTDIAHIVNGRYNDTRTHCAIDKPAYFCAGLIVRPLNGNSATNFWAPTSGEAAAQSMSFVYLRRDVDVARLPYSAGFILSDALTAIGHGKPMHVRCAYPLDEAVSAGSGDHGCNLGGGDIGAPDLNSCDANGVTDAAGWMSHHAANGWQCSFSVNVATKFYTALLAHKAYADTTRTPSLLVAPWTIDAPRAIPIQAIYFDVSNGGQLAQAQQYQMAYHKATGEWLTILRMGFDPGGKATFGFAEDDQLDYGFAVADDLNRRFNDTRRECPGGKASVYCSGVVIRGVAPGNASWNPSQDAINKNGVSTSFLRTDAQFYIPFRPQGLVFRPLDAPSAYHVTPRCMYPPDGNLHLRTDGCGPSSAGPATGPCAAIGVDTLAKWLSHFAQYSSRGCSFAITVDAFELSLEARRTFGWPPTGAYATRNELVIAAWPPNIPGSLPLEAFFYSDTPTLAGTQTIQRAYYATTGRFLPIVKMENPLPIAGIVFTYRADDQSTAQGGAGLIAPSVPSERESNDTAPMGQDDGDAFSRP</sequence>
<keyword evidence="2" id="KW-0732">Signal</keyword>
<evidence type="ECO:0000256" key="1">
    <source>
        <dbReference type="SAM" id="MobiDB-lite"/>
    </source>
</evidence>
<reference evidence="4" key="1">
    <citation type="submission" date="2015-02" db="EMBL/GenBank/DDBJ databases">
        <title>Complete Genome Sequencing of Pandoraea vervacti NS15 sp. nov.</title>
        <authorList>
            <person name="Chan K.-G."/>
        </authorList>
    </citation>
    <scope>NUCLEOTIDE SEQUENCE [LARGE SCALE GENOMIC DNA]</scope>
    <source>
        <strain evidence="4">NS15</strain>
    </source>
</reference>